<reference evidence="1" key="1">
    <citation type="submission" date="2019-06" db="EMBL/GenBank/DDBJ databases">
        <authorList>
            <person name="Zheng W."/>
        </authorList>
    </citation>
    <scope>NUCLEOTIDE SEQUENCE</scope>
    <source>
        <strain evidence="1">QDHG01</strain>
    </source>
</reference>
<accession>A0A8J8TB11</accession>
<gene>
    <name evidence="1" type="ORF">FGO68_gene14206</name>
</gene>
<proteinExistence type="predicted"/>
<sequence length="73" mass="8661">MLVKSMTYCNIQGVLTCVKRKFFFYSAEVCFRHDIQIAKVFPSLFIYARMNDIKEGGFLQWGKQVCLKQEERK</sequence>
<evidence type="ECO:0000313" key="2">
    <source>
        <dbReference type="Proteomes" id="UP000785679"/>
    </source>
</evidence>
<organism evidence="1 2">
    <name type="scientific">Halteria grandinella</name>
    <dbReference type="NCBI Taxonomy" id="5974"/>
    <lineage>
        <taxon>Eukaryota</taxon>
        <taxon>Sar</taxon>
        <taxon>Alveolata</taxon>
        <taxon>Ciliophora</taxon>
        <taxon>Intramacronucleata</taxon>
        <taxon>Spirotrichea</taxon>
        <taxon>Stichotrichia</taxon>
        <taxon>Sporadotrichida</taxon>
        <taxon>Halteriidae</taxon>
        <taxon>Halteria</taxon>
    </lineage>
</organism>
<keyword evidence="2" id="KW-1185">Reference proteome</keyword>
<name>A0A8J8TB11_HALGN</name>
<evidence type="ECO:0000313" key="1">
    <source>
        <dbReference type="EMBL" id="TNV88220.1"/>
    </source>
</evidence>
<dbReference type="AlphaFoldDB" id="A0A8J8TB11"/>
<comment type="caution">
    <text evidence="1">The sequence shown here is derived from an EMBL/GenBank/DDBJ whole genome shotgun (WGS) entry which is preliminary data.</text>
</comment>
<dbReference type="EMBL" id="RRYP01000024">
    <property type="protein sequence ID" value="TNV88220.1"/>
    <property type="molecule type" value="Genomic_DNA"/>
</dbReference>
<dbReference type="Proteomes" id="UP000785679">
    <property type="component" value="Unassembled WGS sequence"/>
</dbReference>
<protein>
    <submittedName>
        <fullName evidence="1">Uncharacterized protein</fullName>
    </submittedName>
</protein>